<reference evidence="3" key="2">
    <citation type="submission" date="2016-11" db="EMBL/GenBank/DDBJ databases">
        <authorList>
            <person name="Varghese N."/>
            <person name="Submissions S."/>
        </authorList>
    </citation>
    <scope>NUCLEOTIDE SEQUENCE [LARGE SCALE GENOMIC DNA]</scope>
    <source>
        <strain evidence="3">DSM 27989</strain>
    </source>
</reference>
<dbReference type="Proteomes" id="UP000184120">
    <property type="component" value="Unassembled WGS sequence"/>
</dbReference>
<gene>
    <name evidence="1" type="ORF">GCM10010984_19510</name>
    <name evidence="2" type="ORF">SAMN05443634_103148</name>
</gene>
<dbReference type="AlphaFoldDB" id="A0A1M6V1F0"/>
<dbReference type="OrthoDB" id="1446055at2"/>
<protein>
    <submittedName>
        <fullName evidence="2">Uncharacterized protein</fullName>
    </submittedName>
</protein>
<dbReference type="EMBL" id="FRBH01000003">
    <property type="protein sequence ID" value="SHK75234.1"/>
    <property type="molecule type" value="Genomic_DNA"/>
</dbReference>
<reference evidence="1" key="5">
    <citation type="submission" date="2024-05" db="EMBL/GenBank/DDBJ databases">
        <authorList>
            <person name="Sun Q."/>
            <person name="Zhou Y."/>
        </authorList>
    </citation>
    <scope>NUCLEOTIDE SEQUENCE</scope>
    <source>
        <strain evidence="1">CGMCC 1.12707</strain>
    </source>
</reference>
<dbReference type="STRING" id="1434701.SAMN05443634_103148"/>
<organism evidence="2 3">
    <name type="scientific">Chishuiella changwenlii</name>
    <dbReference type="NCBI Taxonomy" id="1434701"/>
    <lineage>
        <taxon>Bacteria</taxon>
        <taxon>Pseudomonadati</taxon>
        <taxon>Bacteroidota</taxon>
        <taxon>Flavobacteriia</taxon>
        <taxon>Flavobacteriales</taxon>
        <taxon>Weeksellaceae</taxon>
        <taxon>Chishuiella</taxon>
    </lineage>
</organism>
<name>A0A1M6V1F0_9FLAO</name>
<accession>A0A1M6V1F0</accession>
<reference evidence="4" key="4">
    <citation type="journal article" date="2019" name="Int. J. Syst. Evol. Microbiol.">
        <title>The Global Catalogue of Microorganisms (GCM) 10K type strain sequencing project: providing services to taxonomists for standard genome sequencing and annotation.</title>
        <authorList>
            <consortium name="The Broad Institute Genomics Platform"/>
            <consortium name="The Broad Institute Genome Sequencing Center for Infectious Disease"/>
            <person name="Wu L."/>
            <person name="Ma J."/>
        </authorList>
    </citation>
    <scope>NUCLEOTIDE SEQUENCE [LARGE SCALE GENOMIC DNA]</scope>
    <source>
        <strain evidence="4">CGMCC 1.12707</strain>
    </source>
</reference>
<reference evidence="2" key="3">
    <citation type="submission" date="2016-11" db="EMBL/GenBank/DDBJ databases">
        <authorList>
            <person name="Jaros S."/>
            <person name="Januszkiewicz K."/>
            <person name="Wedrychowicz H."/>
        </authorList>
    </citation>
    <scope>NUCLEOTIDE SEQUENCE [LARGE SCALE GENOMIC DNA]</scope>
    <source>
        <strain evidence="2">DSM 27989</strain>
    </source>
</reference>
<dbReference type="Proteomes" id="UP000650994">
    <property type="component" value="Unassembled WGS sequence"/>
</dbReference>
<evidence type="ECO:0000313" key="2">
    <source>
        <dbReference type="EMBL" id="SHK75234.1"/>
    </source>
</evidence>
<evidence type="ECO:0000313" key="4">
    <source>
        <dbReference type="Proteomes" id="UP000650994"/>
    </source>
</evidence>
<dbReference type="EMBL" id="BMFL01000012">
    <property type="protein sequence ID" value="GGF02127.1"/>
    <property type="molecule type" value="Genomic_DNA"/>
</dbReference>
<evidence type="ECO:0000313" key="1">
    <source>
        <dbReference type="EMBL" id="GGF02127.1"/>
    </source>
</evidence>
<reference evidence="1" key="1">
    <citation type="journal article" date="2014" name="Int. J. Syst. Evol. Microbiol.">
        <title>Complete genome of a new Firmicutes species belonging to the dominant human colonic microbiota ('Ruminococcus bicirculans') reveals two chromosomes and a selective capacity to utilize plant glucans.</title>
        <authorList>
            <consortium name="NISC Comparative Sequencing Program"/>
            <person name="Wegmann U."/>
            <person name="Louis P."/>
            <person name="Goesmann A."/>
            <person name="Henrissat B."/>
            <person name="Duncan S.H."/>
            <person name="Flint H.J."/>
        </authorList>
    </citation>
    <scope>NUCLEOTIDE SEQUENCE</scope>
    <source>
        <strain evidence="1">CGMCC 1.12707</strain>
    </source>
</reference>
<keyword evidence="4" id="KW-1185">Reference proteome</keyword>
<sequence length="87" mass="10331">MMDITQEKIDLAQQKIENHLKDLGIKNNFSLLEILKNEKDTSWTFCYEIANPSFKTIIQIAYDFVKEEQKDSSQTSFSWMDYKKITE</sequence>
<proteinExistence type="predicted"/>
<evidence type="ECO:0000313" key="3">
    <source>
        <dbReference type="Proteomes" id="UP000184120"/>
    </source>
</evidence>
<dbReference type="RefSeq" id="WP_072930076.1">
    <property type="nucleotide sequence ID" value="NZ_BMFL01000012.1"/>
</dbReference>